<feature type="domain" description="HTH lysR-type" evidence="5">
    <location>
        <begin position="6"/>
        <end position="63"/>
    </location>
</feature>
<dbReference type="InterPro" id="IPR005119">
    <property type="entry name" value="LysR_subst-bd"/>
</dbReference>
<dbReference type="PATRIC" id="fig|1278073.3.peg.7942"/>
<keyword evidence="7" id="KW-1185">Reference proteome</keyword>
<dbReference type="EMBL" id="CP004025">
    <property type="protein sequence ID" value="AGC49078.1"/>
    <property type="molecule type" value="Genomic_DNA"/>
</dbReference>
<dbReference type="HOGENOM" id="CLU_039613_39_0_7"/>
<comment type="similarity">
    <text evidence="1">Belongs to the LysR transcriptional regulatory family.</text>
</comment>
<keyword evidence="4" id="KW-0804">Transcription</keyword>
<dbReference type="KEGG" id="msd:MYSTI_07806"/>
<evidence type="ECO:0000256" key="1">
    <source>
        <dbReference type="ARBA" id="ARBA00009437"/>
    </source>
</evidence>
<dbReference type="InterPro" id="IPR036390">
    <property type="entry name" value="WH_DNA-bd_sf"/>
</dbReference>
<dbReference type="PROSITE" id="PS50931">
    <property type="entry name" value="HTH_LYSR"/>
    <property type="match status" value="1"/>
</dbReference>
<dbReference type="InterPro" id="IPR000847">
    <property type="entry name" value="LysR_HTH_N"/>
</dbReference>
<dbReference type="AlphaFoldDB" id="L7UM29"/>
<dbReference type="PANTHER" id="PTHR30118">
    <property type="entry name" value="HTH-TYPE TRANSCRIPTIONAL REGULATOR LEUO-RELATED"/>
    <property type="match status" value="1"/>
</dbReference>
<sequence>MNLSAIDLNLFLVLHAVLETGSATEAARQLHVTQSAVSNALARLRELLGDPLLVRSGRGLTPTPRCEELRPFLTNAVAQLQVVVDGQRFNPMESTRRFTMANADNQDLYDVPRVVEAFARRLPRARLRVVSLDYLIGASGLETGEVDVVLAPWQVASQQGYFAEDLYEEEVSFVVRRDHPRLLGPLMTVEEFNASRLIDLVLTQGRPGIGHRLFEQFGKAHGLVLNSALSVSHFMAAGMAATRTDYVAGMPNRMAEALCAMLPLRKLKLVPSPPPMTMSLVWHSRTHLDPGARFLRQMILDVLRDGSVGRMTARAKESKAVGASRRARGR</sequence>
<dbReference type="Pfam" id="PF00126">
    <property type="entry name" value="HTH_1"/>
    <property type="match status" value="1"/>
</dbReference>
<dbReference type="OrthoDB" id="109788at2"/>
<dbReference type="Proteomes" id="UP000011131">
    <property type="component" value="Chromosome"/>
</dbReference>
<dbReference type="SUPFAM" id="SSF53850">
    <property type="entry name" value="Periplasmic binding protein-like II"/>
    <property type="match status" value="1"/>
</dbReference>
<evidence type="ECO:0000256" key="3">
    <source>
        <dbReference type="ARBA" id="ARBA00023125"/>
    </source>
</evidence>
<dbReference type="SUPFAM" id="SSF46785">
    <property type="entry name" value="Winged helix' DNA-binding domain"/>
    <property type="match status" value="1"/>
</dbReference>
<dbReference type="STRING" id="1278073.MYSTI_07806"/>
<keyword evidence="3" id="KW-0238">DNA-binding</keyword>
<dbReference type="InterPro" id="IPR037402">
    <property type="entry name" value="YidZ_PBP2"/>
</dbReference>
<proteinExistence type="inferred from homology"/>
<reference evidence="6 7" key="1">
    <citation type="journal article" date="2013" name="Genome Announc.">
        <title>Complete genome sequence of Myxococcus stipitatus strain DSM 14675, a fruiting myxobacterium.</title>
        <authorList>
            <person name="Huntley S."/>
            <person name="Kneip S."/>
            <person name="Treuner-Lange A."/>
            <person name="Sogaard-Andersen L."/>
        </authorList>
    </citation>
    <scope>NUCLEOTIDE SEQUENCE [LARGE SCALE GENOMIC DNA]</scope>
    <source>
        <strain evidence="7">DSM 14675 / JCM 12634 / Mx s8</strain>
    </source>
</reference>
<evidence type="ECO:0000313" key="6">
    <source>
        <dbReference type="EMBL" id="AGC49078.1"/>
    </source>
</evidence>
<dbReference type="GO" id="GO:0003677">
    <property type="term" value="F:DNA binding"/>
    <property type="evidence" value="ECO:0007669"/>
    <property type="project" value="UniProtKB-KW"/>
</dbReference>
<dbReference type="Gene3D" id="3.40.190.10">
    <property type="entry name" value="Periplasmic binding protein-like II"/>
    <property type="match status" value="2"/>
</dbReference>
<evidence type="ECO:0000256" key="2">
    <source>
        <dbReference type="ARBA" id="ARBA00023015"/>
    </source>
</evidence>
<dbReference type="GO" id="GO:0003700">
    <property type="term" value="F:DNA-binding transcription factor activity"/>
    <property type="evidence" value="ECO:0007669"/>
    <property type="project" value="InterPro"/>
</dbReference>
<dbReference type="PRINTS" id="PR00039">
    <property type="entry name" value="HTHLYSR"/>
</dbReference>
<dbReference type="PANTHER" id="PTHR30118:SF15">
    <property type="entry name" value="TRANSCRIPTIONAL REGULATORY PROTEIN"/>
    <property type="match status" value="1"/>
</dbReference>
<dbReference type="CDD" id="cd08417">
    <property type="entry name" value="PBP2_Nitroaromatics_like"/>
    <property type="match status" value="1"/>
</dbReference>
<dbReference type="Pfam" id="PF03466">
    <property type="entry name" value="LysR_substrate"/>
    <property type="match status" value="1"/>
</dbReference>
<dbReference type="RefSeq" id="WP_015353331.1">
    <property type="nucleotide sequence ID" value="NC_020126.1"/>
</dbReference>
<dbReference type="Gene3D" id="1.10.10.10">
    <property type="entry name" value="Winged helix-like DNA-binding domain superfamily/Winged helix DNA-binding domain"/>
    <property type="match status" value="1"/>
</dbReference>
<evidence type="ECO:0000259" key="5">
    <source>
        <dbReference type="PROSITE" id="PS50931"/>
    </source>
</evidence>
<gene>
    <name evidence="6" type="ordered locus">MYSTI_07806</name>
</gene>
<evidence type="ECO:0000313" key="7">
    <source>
        <dbReference type="Proteomes" id="UP000011131"/>
    </source>
</evidence>
<evidence type="ECO:0000256" key="4">
    <source>
        <dbReference type="ARBA" id="ARBA00023163"/>
    </source>
</evidence>
<dbReference type="eggNOG" id="COG0583">
    <property type="taxonomic scope" value="Bacteria"/>
</dbReference>
<dbReference type="InterPro" id="IPR050389">
    <property type="entry name" value="LysR-type_TF"/>
</dbReference>
<dbReference type="InterPro" id="IPR036388">
    <property type="entry name" value="WH-like_DNA-bd_sf"/>
</dbReference>
<keyword evidence="2" id="KW-0805">Transcription regulation</keyword>
<name>L7UM29_MYXSD</name>
<protein>
    <submittedName>
        <fullName evidence="6">LysR family transcriptional regulator</fullName>
    </submittedName>
</protein>
<organism evidence="6 7">
    <name type="scientific">Myxococcus stipitatus (strain DSM 14675 / JCM 12634 / Mx s8)</name>
    <dbReference type="NCBI Taxonomy" id="1278073"/>
    <lineage>
        <taxon>Bacteria</taxon>
        <taxon>Pseudomonadati</taxon>
        <taxon>Myxococcota</taxon>
        <taxon>Myxococcia</taxon>
        <taxon>Myxococcales</taxon>
        <taxon>Cystobacterineae</taxon>
        <taxon>Myxococcaceae</taxon>
        <taxon>Myxococcus</taxon>
    </lineage>
</organism>
<accession>L7UM29</accession>